<feature type="compositionally biased region" description="Basic and acidic residues" evidence="1">
    <location>
        <begin position="56"/>
        <end position="65"/>
    </location>
</feature>
<dbReference type="AlphaFoldDB" id="A0A146KAE7"/>
<protein>
    <recommendedName>
        <fullName evidence="3">Transglutaminase-like superfamily protein</fullName>
    </recommendedName>
</protein>
<evidence type="ECO:0008006" key="3">
    <source>
        <dbReference type="Google" id="ProtNLM"/>
    </source>
</evidence>
<dbReference type="EMBL" id="GDID01002803">
    <property type="protein sequence ID" value="JAP93803.1"/>
    <property type="molecule type" value="Transcribed_RNA"/>
</dbReference>
<reference evidence="2" key="1">
    <citation type="submission" date="2015-07" db="EMBL/GenBank/DDBJ databases">
        <title>Adaptation to a free-living lifestyle via gene acquisitions in the diplomonad Trepomonas sp. PC1.</title>
        <authorList>
            <person name="Xu F."/>
            <person name="Jerlstrom-Hultqvist J."/>
            <person name="Kolisko M."/>
            <person name="Simpson A.G.B."/>
            <person name="Roger A.J."/>
            <person name="Svard S.G."/>
            <person name="Andersson J.O."/>
        </authorList>
    </citation>
    <scope>NUCLEOTIDE SEQUENCE</scope>
    <source>
        <strain evidence="2">PC1</strain>
    </source>
</reference>
<accession>A0A146KAE7</accession>
<feature type="non-terminal residue" evidence="2">
    <location>
        <position position="368"/>
    </location>
</feature>
<feature type="non-terminal residue" evidence="2">
    <location>
        <position position="1"/>
    </location>
</feature>
<sequence>VNDESKVINYVDQTKYDEIQVLGKEDQVLQASYNSFQKQNSIRKQEPDEQGQNDQLKADDSHENCKDENYEKQNENQHQEAIKIKASDDRTYYKRRLHKRFYDLLLSHCENIQKFCDIPESFQLTKAQLLEVVDFLQRDHPEFWFLNVSFDGINQIKKIQLFNSEQKDVIIQNEQLKQKLSELQHNEYSNIEFEVFVQTYISHNIQIITQSADYLQQTAYGALIDQKATSQGVCALFKLLVDQRKIPCIRLAGIAETGISTTKNLHHWIAIQLSGWTYVDPSQNIGIDPNGWMFFNKATLPNHQLREDFKLQTIDISFLTVKNYLYEQIMKAKKVVKKEDVQQQENQTFEITHVAQEDFQKPIYVENS</sequence>
<feature type="region of interest" description="Disordered" evidence="1">
    <location>
        <begin position="38"/>
        <end position="65"/>
    </location>
</feature>
<evidence type="ECO:0000313" key="2">
    <source>
        <dbReference type="EMBL" id="JAP93803.1"/>
    </source>
</evidence>
<evidence type="ECO:0000256" key="1">
    <source>
        <dbReference type="SAM" id="MobiDB-lite"/>
    </source>
</evidence>
<gene>
    <name evidence="2" type="ORF">TPC1_13759</name>
</gene>
<name>A0A146KAE7_9EUKA</name>
<proteinExistence type="predicted"/>
<organism evidence="2">
    <name type="scientific">Trepomonas sp. PC1</name>
    <dbReference type="NCBI Taxonomy" id="1076344"/>
    <lineage>
        <taxon>Eukaryota</taxon>
        <taxon>Metamonada</taxon>
        <taxon>Diplomonadida</taxon>
        <taxon>Hexamitidae</taxon>
        <taxon>Hexamitinae</taxon>
        <taxon>Trepomonas</taxon>
    </lineage>
</organism>